<evidence type="ECO:0000313" key="3">
    <source>
        <dbReference type="Proteomes" id="UP000037035"/>
    </source>
</evidence>
<dbReference type="VEuPathDB" id="FungiDB:VP01_2508g4"/>
<comment type="caution">
    <text evidence="2">The sequence shown here is derived from an EMBL/GenBank/DDBJ whole genome shotgun (WGS) entry which is preliminary data.</text>
</comment>
<dbReference type="Proteomes" id="UP000037035">
    <property type="component" value="Unassembled WGS sequence"/>
</dbReference>
<dbReference type="OrthoDB" id="5308060at2759"/>
<organism evidence="2 3">
    <name type="scientific">Puccinia sorghi</name>
    <dbReference type="NCBI Taxonomy" id="27349"/>
    <lineage>
        <taxon>Eukaryota</taxon>
        <taxon>Fungi</taxon>
        <taxon>Dikarya</taxon>
        <taxon>Basidiomycota</taxon>
        <taxon>Pucciniomycotina</taxon>
        <taxon>Pucciniomycetes</taxon>
        <taxon>Pucciniales</taxon>
        <taxon>Pucciniaceae</taxon>
        <taxon>Puccinia</taxon>
    </lineage>
</organism>
<dbReference type="EMBL" id="LAVV01007401">
    <property type="protein sequence ID" value="KNZ56051.1"/>
    <property type="molecule type" value="Genomic_DNA"/>
</dbReference>
<proteinExistence type="predicted"/>
<dbReference type="STRING" id="27349.A0A0L6V5H8"/>
<gene>
    <name evidence="2" type="ORF">VP01_2508g4</name>
</gene>
<keyword evidence="3" id="KW-1185">Reference proteome</keyword>
<protein>
    <submittedName>
        <fullName evidence="2">Uncharacterized protein</fullName>
    </submittedName>
</protein>
<reference evidence="2 3" key="1">
    <citation type="submission" date="2015-08" db="EMBL/GenBank/DDBJ databases">
        <title>Next Generation Sequencing and Analysis of the Genome of Puccinia sorghi L Schw, the Causal Agent of Maize Common Rust.</title>
        <authorList>
            <person name="Rochi L."/>
            <person name="Burguener G."/>
            <person name="Darino M."/>
            <person name="Turjanski A."/>
            <person name="Kreff E."/>
            <person name="Dieguez M.J."/>
            <person name="Sacco F."/>
        </authorList>
    </citation>
    <scope>NUCLEOTIDE SEQUENCE [LARGE SCALE GENOMIC DNA]</scope>
    <source>
        <strain evidence="2 3">RO10H11247</strain>
    </source>
</reference>
<sequence>MAPSDESQSIWEILDALEEKLIHSINQNTQLILPQIIEKSNQLIQTIPADLLQIYNPFTTSNSNNIITNKDIVLSHGIAAPTAIDLSSTNKYTSKLFRPRNLLITSGVLLSSTLAVRSLVQTSYYEEFVRSHPTLLQYLPRLLRPTSRRRRRKDRRQGHSTEEGDMAAPELLVVLGADPGTAGHQLALHLAQLGYAVIASVSDAEMVSGLELEGLGWLKPLVLDPMEPQTSAFTRALAASLRIRFPLSRSIPGTVFHTTIHQPALVGLINCLPISLPDLLRPVEALAVHDHLIARIHAVVGVSLDVIKIVLPIMRNSIEKFGAEDGLILTLCKYSLKTHLTSRSLIKKTDCFLFLWLVPTKNSSLALPYLGSSLVANQALESLMVTLRREMRISDSGSGSRIRVVNERIGTFRPVQNYRNESRGETASLPVHLHGIYARSMSRRMGLVGLPTTGCLPTTGLQGSPLSQLMRRVEKIVEGRRVGTGSRTAVGAETWRYMLVDRLVPPSWVDRWLALVERLNGWVRAKVISEVDLECQENLERMVEKRQFSAQSHWKNSLFVDGNLAVFPEGEIEFVMDHPLPPPDNPSPVAPDPPVEPADSPDDIRVETGSVIDHGPQHDDPPSAIPNDEQEALQDSFVGSEIDWKEKSNA</sequence>
<name>A0A0L6V5H8_9BASI</name>
<accession>A0A0L6V5H8</accession>
<evidence type="ECO:0000313" key="2">
    <source>
        <dbReference type="EMBL" id="KNZ56051.1"/>
    </source>
</evidence>
<dbReference type="AlphaFoldDB" id="A0A0L6V5H8"/>
<feature type="region of interest" description="Disordered" evidence="1">
    <location>
        <begin position="576"/>
        <end position="628"/>
    </location>
</feature>
<feature type="compositionally biased region" description="Pro residues" evidence="1">
    <location>
        <begin position="579"/>
        <end position="596"/>
    </location>
</feature>
<evidence type="ECO:0000256" key="1">
    <source>
        <dbReference type="SAM" id="MobiDB-lite"/>
    </source>
</evidence>